<feature type="region of interest" description="Disordered" evidence="1">
    <location>
        <begin position="242"/>
        <end position="296"/>
    </location>
</feature>
<proteinExistence type="predicted"/>
<dbReference type="EMBL" id="ML979146">
    <property type="protein sequence ID" value="KAF1911141.1"/>
    <property type="molecule type" value="Genomic_DNA"/>
</dbReference>
<name>A0A6A5Q529_AMPQU</name>
<dbReference type="Proteomes" id="UP000800096">
    <property type="component" value="Unassembled WGS sequence"/>
</dbReference>
<dbReference type="OrthoDB" id="3800839at2759"/>
<protein>
    <submittedName>
        <fullName evidence="2">Uncharacterized protein</fullName>
    </submittedName>
</protein>
<organism evidence="2 3">
    <name type="scientific">Ampelomyces quisqualis</name>
    <name type="common">Powdery mildew agent</name>
    <dbReference type="NCBI Taxonomy" id="50730"/>
    <lineage>
        <taxon>Eukaryota</taxon>
        <taxon>Fungi</taxon>
        <taxon>Dikarya</taxon>
        <taxon>Ascomycota</taxon>
        <taxon>Pezizomycotina</taxon>
        <taxon>Dothideomycetes</taxon>
        <taxon>Pleosporomycetidae</taxon>
        <taxon>Pleosporales</taxon>
        <taxon>Pleosporineae</taxon>
        <taxon>Phaeosphaeriaceae</taxon>
        <taxon>Ampelomyces</taxon>
    </lineage>
</organism>
<accession>A0A6A5Q529</accession>
<feature type="compositionally biased region" description="Acidic residues" evidence="1">
    <location>
        <begin position="248"/>
        <end position="261"/>
    </location>
</feature>
<evidence type="ECO:0000256" key="1">
    <source>
        <dbReference type="SAM" id="MobiDB-lite"/>
    </source>
</evidence>
<feature type="region of interest" description="Disordered" evidence="1">
    <location>
        <begin position="434"/>
        <end position="471"/>
    </location>
</feature>
<evidence type="ECO:0000313" key="2">
    <source>
        <dbReference type="EMBL" id="KAF1911141.1"/>
    </source>
</evidence>
<sequence>MAGRDKTPEIGRNNDEISSRTAALWSPVQLSSLDTPNSTSSLTCSPSDLTPPVAAFEKLEIASSKIHTHHKTVANMDINDGSSWECRRLVDGPPADLHTKHLEETQRRSRTSAMSSIHAAFNSSKKLQQMLGLQSPEPYARPPPKPSDLELRFEAGAHEYGLDFHLPEGSLFDTLEQAANAQKNMNMAVNLGNAVLNDIKEETESPVKATHAKVGSGEASGGLTITPPVWSSEYEAIGGTEHTGPIEAQEDGAETEYEDDGFTFGEPYAGFGSTTTLADSDASRPGTSAAAEHNGLTVNPVANSTYTVTQDGTHHGYIGAGYKPPPRGSSLANLAQHRAYSTADGNHVYGQTHMEGPEPYYAPVRNASAPMVLFPSPRVEQKQSWHADQIEASEAAPQGFEFNEFALHGRTEIPAPAGFVAQLPKTFAVPQISIRSPSPEKLPDSKKRSAASQGAPPTKHQPDDTTVGLPILAPDQEPLWKAPFPGNTQALLTILLPWSISLHRLFKAYPDPYLFSINLAFPYPIAPPHHTKLISAAFYDTRQSPHKETRFLGPTDCAEISYNEVDIFRVPRPVYEQPCELQEHISVMKRARGHKAQTMADHGEGRWSYILMQGHRRVEGEIAPHMVIAWPREGTTGFSECLHTVYPDDERPALAVPKRASKRFTSLQNLRLRRDLRAASSGEELPRPVVEVGKQEGALTLKRQVLKMEKGGRIPLIEGYRVDVKRWEEWLGAVGEGKGKIILWMDRE</sequence>
<dbReference type="AlphaFoldDB" id="A0A6A5Q529"/>
<reference evidence="2" key="1">
    <citation type="journal article" date="2020" name="Stud. Mycol.">
        <title>101 Dothideomycetes genomes: a test case for predicting lifestyles and emergence of pathogens.</title>
        <authorList>
            <person name="Haridas S."/>
            <person name="Albert R."/>
            <person name="Binder M."/>
            <person name="Bloem J."/>
            <person name="Labutti K."/>
            <person name="Salamov A."/>
            <person name="Andreopoulos B."/>
            <person name="Baker S."/>
            <person name="Barry K."/>
            <person name="Bills G."/>
            <person name="Bluhm B."/>
            <person name="Cannon C."/>
            <person name="Castanera R."/>
            <person name="Culley D."/>
            <person name="Daum C."/>
            <person name="Ezra D."/>
            <person name="Gonzalez J."/>
            <person name="Henrissat B."/>
            <person name="Kuo A."/>
            <person name="Liang C."/>
            <person name="Lipzen A."/>
            <person name="Lutzoni F."/>
            <person name="Magnuson J."/>
            <person name="Mondo S."/>
            <person name="Nolan M."/>
            <person name="Ohm R."/>
            <person name="Pangilinan J."/>
            <person name="Park H.-J."/>
            <person name="Ramirez L."/>
            <person name="Alfaro M."/>
            <person name="Sun H."/>
            <person name="Tritt A."/>
            <person name="Yoshinaga Y."/>
            <person name="Zwiers L.-H."/>
            <person name="Turgeon B."/>
            <person name="Goodwin S."/>
            <person name="Spatafora J."/>
            <person name="Crous P."/>
            <person name="Grigoriev I."/>
        </authorList>
    </citation>
    <scope>NUCLEOTIDE SEQUENCE</scope>
    <source>
        <strain evidence="2">HMLAC05119</strain>
    </source>
</reference>
<keyword evidence="3" id="KW-1185">Reference proteome</keyword>
<gene>
    <name evidence="2" type="ORF">BDU57DRAFT_566612</name>
</gene>
<evidence type="ECO:0000313" key="3">
    <source>
        <dbReference type="Proteomes" id="UP000800096"/>
    </source>
</evidence>